<organism evidence="2 3">
    <name type="scientific">Tilletia walkeri</name>
    <dbReference type="NCBI Taxonomy" id="117179"/>
    <lineage>
        <taxon>Eukaryota</taxon>
        <taxon>Fungi</taxon>
        <taxon>Dikarya</taxon>
        <taxon>Basidiomycota</taxon>
        <taxon>Ustilaginomycotina</taxon>
        <taxon>Exobasidiomycetes</taxon>
        <taxon>Tilletiales</taxon>
        <taxon>Tilletiaceae</taxon>
        <taxon>Tilletia</taxon>
    </lineage>
</organism>
<protein>
    <recommendedName>
        <fullName evidence="1">FAD dependent oxidoreductase domain-containing protein</fullName>
    </recommendedName>
</protein>
<reference evidence="2" key="1">
    <citation type="submission" date="2016-04" db="EMBL/GenBank/DDBJ databases">
        <authorList>
            <person name="Nguyen H.D."/>
            <person name="Samba Siva P."/>
            <person name="Cullis J."/>
            <person name="Levesque C.A."/>
            <person name="Hambleton S."/>
        </authorList>
    </citation>
    <scope>NUCLEOTIDE SEQUENCE</scope>
    <source>
        <strain evidence="2">DAOMC 236422</strain>
    </source>
</reference>
<proteinExistence type="predicted"/>
<dbReference type="PANTHER" id="PTHR13847">
    <property type="entry name" value="SARCOSINE DEHYDROGENASE-RELATED"/>
    <property type="match status" value="1"/>
</dbReference>
<dbReference type="GO" id="GO:0005770">
    <property type="term" value="C:late endosome"/>
    <property type="evidence" value="ECO:0007669"/>
    <property type="project" value="TreeGrafter"/>
</dbReference>
<dbReference type="SUPFAM" id="SSF51905">
    <property type="entry name" value="FAD/NAD(P)-binding domain"/>
    <property type="match status" value="1"/>
</dbReference>
<dbReference type="Gene3D" id="3.50.50.60">
    <property type="entry name" value="FAD/NAD(P)-binding domain"/>
    <property type="match status" value="1"/>
</dbReference>
<accession>A0A8X7N5R1</accession>
<reference evidence="2" key="2">
    <citation type="journal article" date="2019" name="IMA Fungus">
        <title>Genome sequencing and comparison of five Tilletia species to identify candidate genes for the detection of regulated species infecting wheat.</title>
        <authorList>
            <person name="Nguyen H.D.T."/>
            <person name="Sultana T."/>
            <person name="Kesanakurti P."/>
            <person name="Hambleton S."/>
        </authorList>
    </citation>
    <scope>NUCLEOTIDE SEQUENCE</scope>
    <source>
        <strain evidence="2">DAOMC 236422</strain>
    </source>
</reference>
<dbReference type="Gene3D" id="3.30.9.10">
    <property type="entry name" value="D-Amino Acid Oxidase, subunit A, domain 2"/>
    <property type="match status" value="1"/>
</dbReference>
<evidence type="ECO:0000313" key="3">
    <source>
        <dbReference type="Proteomes" id="UP000078113"/>
    </source>
</evidence>
<dbReference type="PANTHER" id="PTHR13847:SF150">
    <property type="entry name" value="OXIDOREDUCTASE TDA3-RELATED"/>
    <property type="match status" value="1"/>
</dbReference>
<dbReference type="Proteomes" id="UP000078113">
    <property type="component" value="Unassembled WGS sequence"/>
</dbReference>
<name>A0A8X7N5R1_9BASI</name>
<gene>
    <name evidence="2" type="ORF">A4X09_0g4690</name>
</gene>
<feature type="domain" description="FAD dependent oxidoreductase" evidence="1">
    <location>
        <begin position="16"/>
        <end position="386"/>
    </location>
</feature>
<dbReference type="EMBL" id="LWDG02000208">
    <property type="protein sequence ID" value="KAE8267661.1"/>
    <property type="molecule type" value="Genomic_DNA"/>
</dbReference>
<evidence type="ECO:0000259" key="1">
    <source>
        <dbReference type="Pfam" id="PF01266"/>
    </source>
</evidence>
<dbReference type="GO" id="GO:0042147">
    <property type="term" value="P:retrograde transport, endosome to Golgi"/>
    <property type="evidence" value="ECO:0007669"/>
    <property type="project" value="TreeGrafter"/>
</dbReference>
<dbReference type="InterPro" id="IPR036188">
    <property type="entry name" value="FAD/NAD-bd_sf"/>
</dbReference>
<comment type="caution">
    <text evidence="2">The sequence shown here is derived from an EMBL/GenBank/DDBJ whole genome shotgun (WGS) entry which is preliminary data.</text>
</comment>
<keyword evidence="3" id="KW-1185">Reference proteome</keyword>
<dbReference type="InterPro" id="IPR006076">
    <property type="entry name" value="FAD-dep_OxRdtase"/>
</dbReference>
<dbReference type="Pfam" id="PF01266">
    <property type="entry name" value="DAO"/>
    <property type="match status" value="1"/>
</dbReference>
<dbReference type="GO" id="GO:0005829">
    <property type="term" value="C:cytosol"/>
    <property type="evidence" value="ECO:0007669"/>
    <property type="project" value="GOC"/>
</dbReference>
<evidence type="ECO:0000313" key="2">
    <source>
        <dbReference type="EMBL" id="KAE8267661.1"/>
    </source>
</evidence>
<dbReference type="AlphaFoldDB" id="A0A8X7N5R1"/>
<sequence length="404" mass="42909">MVAVSEAQHAARERHIIIIGGGIIGAATAHYLASHPARNGAAISLFETSYQIAPGASSKAGGFLASDWHDDDTASLAELSFRLHSELADEHGGQTKWGYRRLKTYDADIDNTITPANHDVGELDWIDPSVLSSEPSVLGDEKTTAQVTPGLLSEFLIQHARDKLNVSIRLGTAVRHIQTDQDGRVASVVVTEGGGNPEEIAATDIIVCAGPWTGDFFHNSIEATSPLRNLPFVRTATRIEGKRAHSIIVKGMRRTGNHALFVTKMSYRAARSAVKAGSPEFYCRADGTVYICGAADGEHLPHTADDVEVSDRQIEKLVEQAAVISPQVLGPQAAIVHRQACFLPMSEATGSPIINYSAQTGLGVAAGHTCWGITLSLGTGKVMSELIFDGAALSADISLLDGSD</sequence>